<comment type="caution">
    <text evidence="8">The sequence shown here is derived from an EMBL/GenBank/DDBJ whole genome shotgun (WGS) entry which is preliminary data.</text>
</comment>
<keyword evidence="4 7" id="KW-1133">Transmembrane helix</keyword>
<feature type="transmembrane region" description="Helical" evidence="7">
    <location>
        <begin position="46"/>
        <end position="63"/>
    </location>
</feature>
<feature type="transmembrane region" description="Helical" evidence="7">
    <location>
        <begin position="193"/>
        <end position="212"/>
    </location>
</feature>
<dbReference type="InterPro" id="IPR022791">
    <property type="entry name" value="L-PG_synthase/AglD"/>
</dbReference>
<evidence type="ECO:0000256" key="7">
    <source>
        <dbReference type="SAM" id="Phobius"/>
    </source>
</evidence>
<evidence type="ECO:0000256" key="4">
    <source>
        <dbReference type="ARBA" id="ARBA00022989"/>
    </source>
</evidence>
<evidence type="ECO:0000256" key="5">
    <source>
        <dbReference type="ARBA" id="ARBA00023136"/>
    </source>
</evidence>
<gene>
    <name evidence="8" type="ORF">GHK86_17400</name>
</gene>
<evidence type="ECO:0000256" key="6">
    <source>
        <dbReference type="SAM" id="MobiDB-lite"/>
    </source>
</evidence>
<evidence type="ECO:0000313" key="8">
    <source>
        <dbReference type="EMBL" id="MST34489.1"/>
    </source>
</evidence>
<keyword evidence="9" id="KW-1185">Reference proteome</keyword>
<dbReference type="EMBL" id="WJHE01001033">
    <property type="protein sequence ID" value="MST34489.1"/>
    <property type="molecule type" value="Genomic_DNA"/>
</dbReference>
<evidence type="ECO:0000313" key="9">
    <source>
        <dbReference type="Proteomes" id="UP000437736"/>
    </source>
</evidence>
<protein>
    <submittedName>
        <fullName evidence="8">Uncharacterized protein</fullName>
    </submittedName>
</protein>
<comment type="subcellular location">
    <subcellularLocation>
        <location evidence="1">Cell membrane</location>
        <topology evidence="1">Multi-pass membrane protein</topology>
    </subcellularLocation>
</comment>
<keyword evidence="2" id="KW-1003">Cell membrane</keyword>
<feature type="non-terminal residue" evidence="8">
    <location>
        <position position="230"/>
    </location>
</feature>
<keyword evidence="5 7" id="KW-0472">Membrane</keyword>
<feature type="transmembrane region" description="Helical" evidence="7">
    <location>
        <begin position="122"/>
        <end position="148"/>
    </location>
</feature>
<accession>A0ABW9QXV9</accession>
<feature type="region of interest" description="Disordered" evidence="6">
    <location>
        <begin position="1"/>
        <end position="41"/>
    </location>
</feature>
<reference evidence="8 9" key="1">
    <citation type="submission" date="2019-11" db="EMBL/GenBank/DDBJ databases">
        <title>Acidiferrimicrobium australis gen. nov., sp. nov., an acidophilic and obligately heterotrophic, member of the Actinobacteria that catalyses dissimilatory oxido- reduction of iron isolated from metal-rich acidic water in Chile.</title>
        <authorList>
            <person name="Gonzalez D."/>
            <person name="Huber K."/>
            <person name="Hedrich S."/>
            <person name="Rojas-Villalobos C."/>
            <person name="Quatrini R."/>
            <person name="Dinamarca M.A."/>
            <person name="Schwarz A."/>
            <person name="Canales C."/>
            <person name="Nancucheo I."/>
        </authorList>
    </citation>
    <scope>NUCLEOTIDE SEQUENCE [LARGE SCALE GENOMIC DNA]</scope>
    <source>
        <strain evidence="8 9">USS-CCA1</strain>
    </source>
</reference>
<sequence>MTSTSLTPAHRPPGPDLRHGPDASGGPGPGGPPPGDEGPRRHRGRTVLVVEVVVLALVVGFAAEEAPGLASEIARDLARLRHPSASGLTLAVSAEVVSLLAISQVPRWLLRRGGVRLGPVDAVALTLAANGMAIILPAGAVSSTVWTAHQYSRRGARAALATWTVLASGFASAVTLLAVAIVGALAAHVARPSLLLGGSVVFVGATAGIVALTHRAEGLRRPDHPPLERR</sequence>
<evidence type="ECO:0000256" key="1">
    <source>
        <dbReference type="ARBA" id="ARBA00004651"/>
    </source>
</evidence>
<keyword evidence="3 7" id="KW-0812">Transmembrane</keyword>
<name>A0ABW9QXV9_9ACTN</name>
<dbReference type="Proteomes" id="UP000437736">
    <property type="component" value="Unassembled WGS sequence"/>
</dbReference>
<dbReference type="Pfam" id="PF03706">
    <property type="entry name" value="LPG_synthase_TM"/>
    <property type="match status" value="1"/>
</dbReference>
<feature type="transmembrane region" description="Helical" evidence="7">
    <location>
        <begin position="160"/>
        <end position="187"/>
    </location>
</feature>
<organism evidence="8 9">
    <name type="scientific">Acidiferrimicrobium australe</name>
    <dbReference type="NCBI Taxonomy" id="2664430"/>
    <lineage>
        <taxon>Bacteria</taxon>
        <taxon>Bacillati</taxon>
        <taxon>Actinomycetota</taxon>
        <taxon>Acidimicrobiia</taxon>
        <taxon>Acidimicrobiales</taxon>
        <taxon>Acidimicrobiaceae</taxon>
        <taxon>Acidiferrimicrobium</taxon>
    </lineage>
</organism>
<evidence type="ECO:0000256" key="2">
    <source>
        <dbReference type="ARBA" id="ARBA00022475"/>
    </source>
</evidence>
<proteinExistence type="predicted"/>
<evidence type="ECO:0000256" key="3">
    <source>
        <dbReference type="ARBA" id="ARBA00022692"/>
    </source>
</evidence>